<dbReference type="InterPro" id="IPR014710">
    <property type="entry name" value="RmlC-like_jellyroll"/>
</dbReference>
<comment type="caution">
    <text evidence="6">The sequence shown here is derived from an EMBL/GenBank/DDBJ whole genome shotgun (WGS) entry which is preliminary data.</text>
</comment>
<dbReference type="SUPFAM" id="SSF51206">
    <property type="entry name" value="cAMP-binding domain-like"/>
    <property type="match status" value="1"/>
</dbReference>
<dbReference type="InterPro" id="IPR036390">
    <property type="entry name" value="WH_DNA-bd_sf"/>
</dbReference>
<organism evidence="6 7">
    <name type="scientific">Pseudonocardia kunmingensis</name>
    <dbReference type="NCBI Taxonomy" id="630975"/>
    <lineage>
        <taxon>Bacteria</taxon>
        <taxon>Bacillati</taxon>
        <taxon>Actinomycetota</taxon>
        <taxon>Actinomycetes</taxon>
        <taxon>Pseudonocardiales</taxon>
        <taxon>Pseudonocardiaceae</taxon>
        <taxon>Pseudonocardia</taxon>
    </lineage>
</organism>
<dbReference type="SUPFAM" id="SSF46785">
    <property type="entry name" value="Winged helix' DNA-binding domain"/>
    <property type="match status" value="1"/>
</dbReference>
<sequence>MQGETTVDGTRLTTWMRSVGRWRSWEAGAIIFREGEPATTVLLIESGRAKAILSSASGKQVMLAVRGSGDLLGEFAALDGQPRSATVQALSAVRGWLVTSAALVDHLSGESSAALELLRLLVGRLREADMQRLDFGALDTTGRVANFLIALTPRHVENGWLYLTQTELGESVGASREATVKALRRLRDAGLIETARGRIRVLRPDNLAQVADGKMSVVEARARRGPGRA</sequence>
<proteinExistence type="predicted"/>
<keyword evidence="2" id="KW-0238">DNA-binding</keyword>
<accession>A0A543DR90</accession>
<evidence type="ECO:0000313" key="7">
    <source>
        <dbReference type="Proteomes" id="UP000315677"/>
    </source>
</evidence>
<dbReference type="PANTHER" id="PTHR24567:SF74">
    <property type="entry name" value="HTH-TYPE TRANSCRIPTIONAL REGULATOR ARCR"/>
    <property type="match status" value="1"/>
</dbReference>
<dbReference type="InterPro" id="IPR000595">
    <property type="entry name" value="cNMP-bd_dom"/>
</dbReference>
<dbReference type="SMART" id="SM00419">
    <property type="entry name" value="HTH_CRP"/>
    <property type="match status" value="1"/>
</dbReference>
<dbReference type="PROSITE" id="PS51063">
    <property type="entry name" value="HTH_CRP_2"/>
    <property type="match status" value="1"/>
</dbReference>
<name>A0A543DR90_9PSEU</name>
<dbReference type="CDD" id="cd00038">
    <property type="entry name" value="CAP_ED"/>
    <property type="match status" value="1"/>
</dbReference>
<evidence type="ECO:0000259" key="4">
    <source>
        <dbReference type="PROSITE" id="PS50042"/>
    </source>
</evidence>
<evidence type="ECO:0000256" key="2">
    <source>
        <dbReference type="ARBA" id="ARBA00023125"/>
    </source>
</evidence>
<dbReference type="Pfam" id="PF13545">
    <property type="entry name" value="HTH_Crp_2"/>
    <property type="match status" value="1"/>
</dbReference>
<keyword evidence="7" id="KW-1185">Reference proteome</keyword>
<dbReference type="GO" id="GO:0005829">
    <property type="term" value="C:cytosol"/>
    <property type="evidence" value="ECO:0007669"/>
    <property type="project" value="TreeGrafter"/>
</dbReference>
<dbReference type="RefSeq" id="WP_142056261.1">
    <property type="nucleotide sequence ID" value="NZ_VFPA01000002.1"/>
</dbReference>
<evidence type="ECO:0000313" key="6">
    <source>
        <dbReference type="EMBL" id="TQM11840.1"/>
    </source>
</evidence>
<feature type="domain" description="Cyclic nucleotide-binding" evidence="4">
    <location>
        <begin position="23"/>
        <end position="98"/>
    </location>
</feature>
<evidence type="ECO:0000259" key="5">
    <source>
        <dbReference type="PROSITE" id="PS51063"/>
    </source>
</evidence>
<feature type="domain" description="HTH crp-type" evidence="5">
    <location>
        <begin position="138"/>
        <end position="205"/>
    </location>
</feature>
<dbReference type="Gene3D" id="2.60.120.10">
    <property type="entry name" value="Jelly Rolls"/>
    <property type="match status" value="1"/>
</dbReference>
<dbReference type="AlphaFoldDB" id="A0A543DR90"/>
<keyword evidence="1" id="KW-0805">Transcription regulation</keyword>
<dbReference type="OrthoDB" id="3625614at2"/>
<dbReference type="EMBL" id="VFPA01000002">
    <property type="protein sequence ID" value="TQM11840.1"/>
    <property type="molecule type" value="Genomic_DNA"/>
</dbReference>
<gene>
    <name evidence="6" type="ORF">FB558_4412</name>
</gene>
<dbReference type="InterPro" id="IPR050397">
    <property type="entry name" value="Env_Response_Regulators"/>
</dbReference>
<dbReference type="InterPro" id="IPR012318">
    <property type="entry name" value="HTH_CRP"/>
</dbReference>
<dbReference type="PANTHER" id="PTHR24567">
    <property type="entry name" value="CRP FAMILY TRANSCRIPTIONAL REGULATORY PROTEIN"/>
    <property type="match status" value="1"/>
</dbReference>
<dbReference type="GO" id="GO:0003700">
    <property type="term" value="F:DNA-binding transcription factor activity"/>
    <property type="evidence" value="ECO:0007669"/>
    <property type="project" value="TreeGrafter"/>
</dbReference>
<dbReference type="PROSITE" id="PS50042">
    <property type="entry name" value="CNMP_BINDING_3"/>
    <property type="match status" value="1"/>
</dbReference>
<dbReference type="GO" id="GO:0003677">
    <property type="term" value="F:DNA binding"/>
    <property type="evidence" value="ECO:0007669"/>
    <property type="project" value="UniProtKB-KW"/>
</dbReference>
<reference evidence="6 7" key="1">
    <citation type="submission" date="2019-06" db="EMBL/GenBank/DDBJ databases">
        <title>Sequencing the genomes of 1000 actinobacteria strains.</title>
        <authorList>
            <person name="Klenk H.-P."/>
        </authorList>
    </citation>
    <scope>NUCLEOTIDE SEQUENCE [LARGE SCALE GENOMIC DNA]</scope>
    <source>
        <strain evidence="6 7">DSM 45301</strain>
    </source>
</reference>
<dbReference type="InterPro" id="IPR018490">
    <property type="entry name" value="cNMP-bd_dom_sf"/>
</dbReference>
<dbReference type="SMART" id="SM00100">
    <property type="entry name" value="cNMP"/>
    <property type="match status" value="1"/>
</dbReference>
<evidence type="ECO:0000256" key="1">
    <source>
        <dbReference type="ARBA" id="ARBA00023015"/>
    </source>
</evidence>
<protein>
    <submittedName>
        <fullName evidence="6">CRP-like cAMP-binding protein</fullName>
    </submittedName>
</protein>
<dbReference type="Pfam" id="PF00027">
    <property type="entry name" value="cNMP_binding"/>
    <property type="match status" value="1"/>
</dbReference>
<dbReference type="Proteomes" id="UP000315677">
    <property type="component" value="Unassembled WGS sequence"/>
</dbReference>
<keyword evidence="3" id="KW-0804">Transcription</keyword>
<evidence type="ECO:0000256" key="3">
    <source>
        <dbReference type="ARBA" id="ARBA00023163"/>
    </source>
</evidence>